<dbReference type="InterPro" id="IPR007062">
    <property type="entry name" value="PPI-2"/>
</dbReference>
<dbReference type="RefSeq" id="XP_054937890.1">
    <property type="nucleotide sequence ID" value="XM_055081915.1"/>
</dbReference>
<evidence type="ECO:0000256" key="4">
    <source>
        <dbReference type="SAM" id="SignalP"/>
    </source>
</evidence>
<evidence type="ECO:0000313" key="5">
    <source>
        <dbReference type="Proteomes" id="UP000248484"/>
    </source>
</evidence>
<keyword evidence="4" id="KW-0732">Signal</keyword>
<protein>
    <submittedName>
        <fullName evidence="6">Protein phosphatase inhibitor 2 family member C</fullName>
    </submittedName>
</protein>
<feature type="region of interest" description="Disordered" evidence="3">
    <location>
        <begin position="180"/>
        <end position="217"/>
    </location>
</feature>
<organism evidence="5 6">
    <name type="scientific">Physeter macrocephalus</name>
    <name type="common">Sperm whale</name>
    <name type="synonym">Physeter catodon</name>
    <dbReference type="NCBI Taxonomy" id="9755"/>
    <lineage>
        <taxon>Eukaryota</taxon>
        <taxon>Metazoa</taxon>
        <taxon>Chordata</taxon>
        <taxon>Craniata</taxon>
        <taxon>Vertebrata</taxon>
        <taxon>Euteleostomi</taxon>
        <taxon>Mammalia</taxon>
        <taxon>Eutheria</taxon>
        <taxon>Laurasiatheria</taxon>
        <taxon>Artiodactyla</taxon>
        <taxon>Whippomorpha</taxon>
        <taxon>Cetacea</taxon>
        <taxon>Odontoceti</taxon>
        <taxon>Physeteridae</taxon>
        <taxon>Physeter</taxon>
    </lineage>
</organism>
<evidence type="ECO:0000256" key="2">
    <source>
        <dbReference type="ARBA" id="ARBA00023272"/>
    </source>
</evidence>
<name>A0A9W2WFI2_PHYMC</name>
<dbReference type="KEGG" id="pcad:129391749"/>
<keyword evidence="2 6" id="KW-0650">Protein phosphatase inhibitor</keyword>
<dbReference type="GO" id="GO:0004864">
    <property type="term" value="F:protein phosphatase inhibitor activity"/>
    <property type="evidence" value="ECO:0007669"/>
    <property type="project" value="UniProtKB-KW"/>
</dbReference>
<evidence type="ECO:0000313" key="6">
    <source>
        <dbReference type="RefSeq" id="XP_054937890.1"/>
    </source>
</evidence>
<sequence length="261" mass="29034">MKYTILLLVWVPPAKAELEKKAFIWDCDPREQDSRRGLVKQGRKETNTSLHASALTAALMAAGTTVASPALDFVTPGPGSPRTRHSPARSGRGQEGGAKSDFETKGAMTLGSLANKLATTDTSELNSLVREPEKDGAHTSKIFLDKQEKQRQFEMKRKLHYNQGLNIKLARQLISKDLQREEEEAENKESWHAASQDKTTIMEESEEGPTSNEELQTQSFYDEKTTFDQRCNCLSDPNPVTITCGFLFCRAHASSTEILIS</sequence>
<dbReference type="OrthoDB" id="9682024at2759"/>
<evidence type="ECO:0000256" key="3">
    <source>
        <dbReference type="SAM" id="MobiDB-lite"/>
    </source>
</evidence>
<feature type="signal peptide" evidence="4">
    <location>
        <begin position="1"/>
        <end position="16"/>
    </location>
</feature>
<feature type="region of interest" description="Disordered" evidence="3">
    <location>
        <begin position="71"/>
        <end position="104"/>
    </location>
</feature>
<dbReference type="CTD" id="80316"/>
<comment type="similarity">
    <text evidence="1">Belongs to the protein phosphatase inhibitor 2 family.</text>
</comment>
<dbReference type="Proteomes" id="UP000248484">
    <property type="component" value="Chromosome 21"/>
</dbReference>
<evidence type="ECO:0000256" key="1">
    <source>
        <dbReference type="ARBA" id="ARBA00005472"/>
    </source>
</evidence>
<proteinExistence type="inferred from homology"/>
<reference evidence="6" key="1">
    <citation type="submission" date="2025-08" db="UniProtKB">
        <authorList>
            <consortium name="RefSeq"/>
        </authorList>
    </citation>
    <scope>IDENTIFICATION</scope>
    <source>
        <tissue evidence="6">Muscle</tissue>
    </source>
</reference>
<dbReference type="GO" id="GO:0009966">
    <property type="term" value="P:regulation of signal transduction"/>
    <property type="evidence" value="ECO:0007669"/>
    <property type="project" value="InterPro"/>
</dbReference>
<dbReference type="GeneID" id="129391749"/>
<gene>
    <name evidence="6" type="primary">PPP1R2C</name>
</gene>
<feature type="chain" id="PRO_5040772643" evidence="4">
    <location>
        <begin position="17"/>
        <end position="261"/>
    </location>
</feature>
<dbReference type="Pfam" id="PF04979">
    <property type="entry name" value="IPP-2"/>
    <property type="match status" value="1"/>
</dbReference>
<accession>A0A9W2WFI2</accession>
<dbReference type="AlphaFoldDB" id="A0A9W2WFI2"/>
<dbReference type="Gene3D" id="6.10.250.1050">
    <property type="match status" value="1"/>
</dbReference>
<keyword evidence="5" id="KW-1185">Reference proteome</keyword>